<evidence type="ECO:0000256" key="1">
    <source>
        <dbReference type="ARBA" id="ARBA00005250"/>
    </source>
</evidence>
<name>A0AAU7LSG2_9BURK</name>
<dbReference type="CDD" id="cd06262">
    <property type="entry name" value="metallo-hydrolase-like_MBL-fold"/>
    <property type="match status" value="1"/>
</dbReference>
<dbReference type="RefSeq" id="WP_349278780.1">
    <property type="nucleotide sequence ID" value="NZ_CBCSCU010000026.1"/>
</dbReference>
<comment type="similarity">
    <text evidence="1">Belongs to the metallo-beta-lactamase superfamily. Class-B beta-lactamase family.</text>
</comment>
<dbReference type="GO" id="GO:0017001">
    <property type="term" value="P:antibiotic catabolic process"/>
    <property type="evidence" value="ECO:0007669"/>
    <property type="project" value="UniProtKB-ARBA"/>
</dbReference>
<gene>
    <name evidence="3" type="ORF">ABLV49_18610</name>
</gene>
<dbReference type="SUPFAM" id="SSF56281">
    <property type="entry name" value="Metallo-hydrolase/oxidoreductase"/>
    <property type="match status" value="1"/>
</dbReference>
<dbReference type="EMBL" id="CP157675">
    <property type="protein sequence ID" value="XBP69863.1"/>
    <property type="molecule type" value="Genomic_DNA"/>
</dbReference>
<dbReference type="SMART" id="SM00849">
    <property type="entry name" value="Lactamase_B"/>
    <property type="match status" value="1"/>
</dbReference>
<dbReference type="PANTHER" id="PTHR42951">
    <property type="entry name" value="METALLO-BETA-LACTAMASE DOMAIN-CONTAINING"/>
    <property type="match status" value="1"/>
</dbReference>
<dbReference type="GO" id="GO:0016787">
    <property type="term" value="F:hydrolase activity"/>
    <property type="evidence" value="ECO:0007669"/>
    <property type="project" value="UniProtKB-KW"/>
</dbReference>
<dbReference type="InterPro" id="IPR001279">
    <property type="entry name" value="Metallo-B-lactamas"/>
</dbReference>
<evidence type="ECO:0000313" key="3">
    <source>
        <dbReference type="EMBL" id="XBP69863.1"/>
    </source>
</evidence>
<proteinExistence type="inferred from homology"/>
<sequence length="309" mass="34138">MAASSLPSGMHVFERGWLSANNILFADGDQTVLVDSGYCTHCAQTLSLVEAVLGNRPLDTLVNTHLHSDHCGGNAALQARYPALQTLIPPGHAPQVAQWDAAALSYLPTGQRCPRFGFDQTLQPGAKIRFGAAEWQVHAAAGHDPHSVIFFEPETRMLISADALWENGFGVVFPELEGSDAFAEVAKTLDLIERLNPETVIPGHGRVFIYTPEILAKARQRLDSFIANPVKHARHAVKVLLVFKLLEVQRQLIDEFTQWTVTTPYFEQIRVRFFREVPMAVWVGQLYAELVAAGVATKEGEYILPGFAR</sequence>
<dbReference type="InterPro" id="IPR036866">
    <property type="entry name" value="RibonucZ/Hydroxyglut_hydro"/>
</dbReference>
<feature type="domain" description="Metallo-beta-lactamase" evidence="2">
    <location>
        <begin position="19"/>
        <end position="204"/>
    </location>
</feature>
<dbReference type="AlphaFoldDB" id="A0AAU7LSG2"/>
<dbReference type="Pfam" id="PF00753">
    <property type="entry name" value="Lactamase_B"/>
    <property type="match status" value="1"/>
</dbReference>
<dbReference type="Gene3D" id="3.60.15.10">
    <property type="entry name" value="Ribonuclease Z/Hydroxyacylglutathione hydrolase-like"/>
    <property type="match status" value="1"/>
</dbReference>
<accession>A0AAU7LSG2</accession>
<dbReference type="InterPro" id="IPR050855">
    <property type="entry name" value="NDM-1-like"/>
</dbReference>
<protein>
    <submittedName>
        <fullName evidence="3">MBL fold metallo-hydrolase</fullName>
        <ecNumber evidence="3">3.-.-.-</ecNumber>
    </submittedName>
</protein>
<dbReference type="EC" id="3.-.-.-" evidence="3"/>
<dbReference type="PANTHER" id="PTHR42951:SF4">
    <property type="entry name" value="ACYL-COENZYME A THIOESTERASE MBLAC2"/>
    <property type="match status" value="1"/>
</dbReference>
<keyword evidence="3" id="KW-0378">Hydrolase</keyword>
<reference evidence="3" key="1">
    <citation type="submission" date="2024-05" db="EMBL/GenBank/DDBJ databases">
        <authorList>
            <person name="Bunk B."/>
            <person name="Swiderski J."/>
            <person name="Sproer C."/>
            <person name="Thiel V."/>
        </authorList>
    </citation>
    <scope>NUCLEOTIDE SEQUENCE</scope>
    <source>
        <strain evidence="3">DSM 17735</strain>
    </source>
</reference>
<evidence type="ECO:0000259" key="2">
    <source>
        <dbReference type="SMART" id="SM00849"/>
    </source>
</evidence>
<organism evidence="3">
    <name type="scientific">Polaromonas hydrogenivorans</name>
    <dbReference type="NCBI Taxonomy" id="335476"/>
    <lineage>
        <taxon>Bacteria</taxon>
        <taxon>Pseudomonadati</taxon>
        <taxon>Pseudomonadota</taxon>
        <taxon>Betaproteobacteria</taxon>
        <taxon>Burkholderiales</taxon>
        <taxon>Comamonadaceae</taxon>
        <taxon>Polaromonas</taxon>
    </lineage>
</organism>